<dbReference type="EMBL" id="CP021330">
    <property type="protein sequence ID" value="AVX04428.1"/>
    <property type="molecule type" value="Genomic_DNA"/>
</dbReference>
<accession>A0A2R4MEG0</accession>
<dbReference type="Gene3D" id="1.10.150.690">
    <property type="entry name" value="DUF2063"/>
    <property type="match status" value="1"/>
</dbReference>
<dbReference type="Proteomes" id="UP000258927">
    <property type="component" value="Chromosome"/>
</dbReference>
<proteinExistence type="predicted"/>
<keyword evidence="3" id="KW-1185">Reference proteome</keyword>
<gene>
    <name evidence="2" type="ORF">MXMO3_01904</name>
</gene>
<name>A0A2R4MEG0_9HYPH</name>
<feature type="domain" description="Putative DNA-binding" evidence="1">
    <location>
        <begin position="10"/>
        <end position="100"/>
    </location>
</feature>
<dbReference type="InterPro" id="IPR044922">
    <property type="entry name" value="DUF2063_N_sf"/>
</dbReference>
<dbReference type="Pfam" id="PF09836">
    <property type="entry name" value="DUF2063"/>
    <property type="match status" value="1"/>
</dbReference>
<evidence type="ECO:0000313" key="3">
    <source>
        <dbReference type="Proteomes" id="UP000258927"/>
    </source>
</evidence>
<dbReference type="KEGG" id="mmyr:MXMO3_01904"/>
<dbReference type="RefSeq" id="WP_117395712.1">
    <property type="nucleotide sequence ID" value="NZ_CP021330.1"/>
</dbReference>
<reference evidence="2 3" key="1">
    <citation type="submission" date="2017-05" db="EMBL/GenBank/DDBJ databases">
        <title>Genome Analysis of Maritalea myrionectae HL2708#5.</title>
        <authorList>
            <consortium name="Cotde Inc.-PKNU"/>
            <person name="Jang D."/>
            <person name="Oh H.-M."/>
        </authorList>
    </citation>
    <scope>NUCLEOTIDE SEQUENCE [LARGE SCALE GENOMIC DNA]</scope>
    <source>
        <strain evidence="2 3">HL2708#5</strain>
    </source>
</reference>
<dbReference type="AlphaFoldDB" id="A0A2R4MEG0"/>
<dbReference type="STRING" id="1122213.GCA_000423365_02204"/>
<dbReference type="InterPro" id="IPR018640">
    <property type="entry name" value="DUF2063"/>
</dbReference>
<sequence length="260" mass="28855">MRSPNFRNDQTDFARALFHADEAAPGNLVDPAGSAAPKRFGVYRNNVMVSLIDNLASTFPACQKLVGEEFFRALAREYAFNFPPSSPLMIYYGDQFAQFLGSFKPAQQVPFLADIADIEYKLIKSYHAADGPAFDPESIANVPQEDLDRAKIKFHPSFFWSASRFPAHTIHSRAKAGETLEKVDFEQAQITLICRPEWGVKTTPIDPQHKAGLTALVAGFSLATTVDIGQRSAPNFDLQDLLTNLLALGAIERFELKKDI</sequence>
<evidence type="ECO:0000259" key="1">
    <source>
        <dbReference type="Pfam" id="PF09836"/>
    </source>
</evidence>
<organism evidence="2 3">
    <name type="scientific">Maritalea myrionectae</name>
    <dbReference type="NCBI Taxonomy" id="454601"/>
    <lineage>
        <taxon>Bacteria</taxon>
        <taxon>Pseudomonadati</taxon>
        <taxon>Pseudomonadota</taxon>
        <taxon>Alphaproteobacteria</taxon>
        <taxon>Hyphomicrobiales</taxon>
        <taxon>Devosiaceae</taxon>
        <taxon>Maritalea</taxon>
    </lineage>
</organism>
<protein>
    <recommendedName>
        <fullName evidence="1">Putative DNA-binding domain-containing protein</fullName>
    </recommendedName>
</protein>
<evidence type="ECO:0000313" key="2">
    <source>
        <dbReference type="EMBL" id="AVX04428.1"/>
    </source>
</evidence>